<dbReference type="InterPro" id="IPR057224">
    <property type="entry name" value="DUF7902"/>
</dbReference>
<dbReference type="Pfam" id="PF00004">
    <property type="entry name" value="AAA"/>
    <property type="match status" value="1"/>
</dbReference>
<dbReference type="Pfam" id="PF25472">
    <property type="entry name" value="DUF7902"/>
    <property type="match status" value="1"/>
</dbReference>
<evidence type="ECO:0000313" key="2">
    <source>
        <dbReference type="EMBL" id="GAA5096435.1"/>
    </source>
</evidence>
<dbReference type="Pfam" id="PF12458">
    <property type="entry name" value="DUF3686"/>
    <property type="match status" value="1"/>
</dbReference>
<dbReference type="SMART" id="SM00382">
    <property type="entry name" value="AAA"/>
    <property type="match status" value="1"/>
</dbReference>
<organism evidence="2 3">
    <name type="scientific">Wohlfahrtiimonas larvae</name>
    <dbReference type="NCBI Taxonomy" id="1157986"/>
    <lineage>
        <taxon>Bacteria</taxon>
        <taxon>Pseudomonadati</taxon>
        <taxon>Pseudomonadota</taxon>
        <taxon>Gammaproteobacteria</taxon>
        <taxon>Cardiobacteriales</taxon>
        <taxon>Ignatzschineriaceae</taxon>
        <taxon>Wohlfahrtiimonas</taxon>
    </lineage>
</organism>
<evidence type="ECO:0000259" key="1">
    <source>
        <dbReference type="SMART" id="SM00382"/>
    </source>
</evidence>
<dbReference type="InterPro" id="IPR003593">
    <property type="entry name" value="AAA+_ATPase"/>
</dbReference>
<gene>
    <name evidence="2" type="ORF">GCM10023338_06760</name>
</gene>
<sequence length="1792" mass="205394">MILNKVVNMSEIEQKDQNQEVLDSAVAEGGAYEILSRRLNALGTELQENIDTLNAKRLEEFGKSDMEVIGRIRIRTENNCIARDIVRFGDWLLFGYNVFLGLKKETHVEDVFSLYRLVEHDDSYDVETVPLEGTFLSIDRFVQDFNELYTYYKNAQLLQLVERDGKLLASFQMGERLSDIRVFRWSISSDKQKIEYIDNRGERDISLPPAYDFEWIATDRENIVNGRFPHINILDTVFVETIGGDLTVKCENNTNDGLGIYREEVLDKNQSINDAKIEYAKVGSLILLKVLPYREDTWRYLVYNIMTQKVQRIDSIGFACIQLPEDHGIIFPGGYYLQNGDFKTYEHNMSGMRFRRIRRSPNGEDVLYIFYDGAEGRLALFNYNMIERTLANPILALGYAVFEDGRMVVFESVDNEATRVHPMQIWQTPFFSDEYSAKQPNNNSLLGRIGNPDLVRGISDLYHVVREIGDQSVSSDRYSLLSENTKQLFDRYFWLNDEKNFPFAGILRSISQTSELVLDEYEKVEAIRKQSDNAMREAMTMQKTLLSQLYADSWQETDEFVEALHSINMQIGRLVTLRGYRYIDLKEIDAMEAQMKERQALISRATAEFLADDRSLQPFLDKIQTTETATQQAVNTAQLQTLLTESDDMSSDLDMLSNLMATLKFDDVTLQTKIVESIAEVYAKLNQMKARIIQKRKSLSSTEMVAQFGAQFKLFGQSVANALNLATTPERCDDELSRLLVQLEELENQFSESDEFLADILAKRDEVLESFEGHKQQLLEERQRRAQSLQIAADRILESIPRRTARFSDTTELNAFFVTDALAVKIREITEKLRELHDNVKADDIESRFKSAKDQAVRSLRDKSEIFELGGNVIRLGKHRFSVNTQEPDLTILPKENYLYLQLTGTDYQERIQNEILAQYQPFWHMTMESESPEVYRAEYLANSIIVAARNNQEGLTTGILHAAISMQENLDKLVRDFAASRYRDGYEKGIHDHDAVQILKKLVPLNESADLLRFSAMARSLAMLFWNFEQEDDVASSWIDRAKTSMDIYTLFGHRDGLDTLQEEIEVTLSMFYAEYPIKHEPLNIKHAAEYLIDVLARTPQEFVCSHYGRDLAAGLQKKLEDAHMWHNFNHSQAAMNGRFDARWQLIENWLKGLCSLPAFEHKARYIPEAIMLLMLGNDSKVIQRFSEVDLDIEITDLLGEHARVVQGKMKINLDEFFKRLRRHRLYVVPEFRKYLTLRQDILAEQRKQLRLDEFKAKPLSSFVRNRLINDVYFTIIGDNLAKQMGTVGENRRTDLMGLLLLISPPGYGKTTLMEYVANRLGLIFMKVNGPALGHDVLSLDPDQAPNATARQELEKANLAFEMGNNVMLYIDDIQHTNPEFLQKFISLCDGTRRIEGVWHGKTKTYDMRGKKFCVVMAGNPYTESGEVFKIPDMLANRADIYNLGEVLGGMQDAFISSYIENSLTSNAVLAPLALRDLKDLYQFMDHAEGKPINSSALSYAYSGAEIAEITTVLKHLMTIREIVFKVNQQYIVSAAQSDKYRTEPPFKLQGSYRNMNKMVEKISAVMNDAEINQVINDHYIGEAQLLTSGAEENLLKLNEIRGTLTDVEKERWAQIKRDFARNQSMGGDETDTGMKIVSQLAELAMSVKDLNFANHLVSLTESLRLMGDHQDATNASLKIADEVTKLSTALSTNDHQKANTEASLYIAKQIERLSEGLVTLKNNDEQQQVNRYVAKQMGELVKGMNSLKETMQMNNPQYIVHRLDALVKGVEALGGRREIRLIKENRIVTE</sequence>
<protein>
    <submittedName>
        <fullName evidence="2">DNA repair ATPase</fullName>
    </submittedName>
</protein>
<comment type="caution">
    <text evidence="2">The sequence shown here is derived from an EMBL/GenBank/DDBJ whole genome shotgun (WGS) entry which is preliminary data.</text>
</comment>
<dbReference type="EMBL" id="BAABKE010000002">
    <property type="protein sequence ID" value="GAA5096435.1"/>
    <property type="molecule type" value="Genomic_DNA"/>
</dbReference>
<dbReference type="SUPFAM" id="SSF52540">
    <property type="entry name" value="P-loop containing nucleoside triphosphate hydrolases"/>
    <property type="match status" value="1"/>
</dbReference>
<dbReference type="InterPro" id="IPR020958">
    <property type="entry name" value="DUF3686"/>
</dbReference>
<accession>A0ABP9MGV2</accession>
<proteinExistence type="predicted"/>
<feature type="domain" description="AAA+ ATPase" evidence="1">
    <location>
        <begin position="1297"/>
        <end position="1446"/>
    </location>
</feature>
<dbReference type="InterPro" id="IPR003959">
    <property type="entry name" value="ATPase_AAA_core"/>
</dbReference>
<name>A0ABP9MGV2_9GAMM</name>
<dbReference type="Gene3D" id="3.40.50.300">
    <property type="entry name" value="P-loop containing nucleotide triphosphate hydrolases"/>
    <property type="match status" value="1"/>
</dbReference>
<keyword evidence="3" id="KW-1185">Reference proteome</keyword>
<reference evidence="3" key="1">
    <citation type="journal article" date="2019" name="Int. J. Syst. Evol. Microbiol.">
        <title>The Global Catalogue of Microorganisms (GCM) 10K type strain sequencing project: providing services to taxonomists for standard genome sequencing and annotation.</title>
        <authorList>
            <consortium name="The Broad Institute Genomics Platform"/>
            <consortium name="The Broad Institute Genome Sequencing Center for Infectious Disease"/>
            <person name="Wu L."/>
            <person name="Ma J."/>
        </authorList>
    </citation>
    <scope>NUCLEOTIDE SEQUENCE [LARGE SCALE GENOMIC DNA]</scope>
    <source>
        <strain evidence="3">JCM 18424</strain>
    </source>
</reference>
<evidence type="ECO:0000313" key="3">
    <source>
        <dbReference type="Proteomes" id="UP001500631"/>
    </source>
</evidence>
<dbReference type="InterPro" id="IPR027417">
    <property type="entry name" value="P-loop_NTPase"/>
</dbReference>
<dbReference type="Proteomes" id="UP001500631">
    <property type="component" value="Unassembled WGS sequence"/>
</dbReference>